<dbReference type="InterPro" id="IPR023358">
    <property type="entry name" value="Peptidase_M18_dom2"/>
</dbReference>
<comment type="cofactor">
    <cofactor evidence="2">
        <name>Zn(2+)</name>
        <dbReference type="ChEBI" id="CHEBI:29105"/>
    </cofactor>
</comment>
<dbReference type="PRINTS" id="PR00932">
    <property type="entry name" value="AMINO1PTASE"/>
</dbReference>
<dbReference type="Gene3D" id="2.30.250.10">
    <property type="entry name" value="Aminopeptidase i, Domain 2"/>
    <property type="match status" value="1"/>
</dbReference>
<keyword evidence="10 11" id="KW-0482">Metalloprotease</keyword>
<comment type="catalytic activity">
    <reaction evidence="1">
        <text>Release of an N-terminal aspartate or glutamate from a peptide, with a preference for aspartate.</text>
        <dbReference type="EC" id="3.4.11.21"/>
    </reaction>
</comment>
<dbReference type="Pfam" id="PF02127">
    <property type="entry name" value="Peptidase_M18"/>
    <property type="match status" value="2"/>
</dbReference>
<evidence type="ECO:0000256" key="7">
    <source>
        <dbReference type="ARBA" id="ARBA00022723"/>
    </source>
</evidence>
<dbReference type="PANTHER" id="PTHR28570">
    <property type="entry name" value="ASPARTYL AMINOPEPTIDASE"/>
    <property type="match status" value="1"/>
</dbReference>
<dbReference type="CDD" id="cd05658">
    <property type="entry name" value="M18_DAP"/>
    <property type="match status" value="1"/>
</dbReference>
<dbReference type="EC" id="3.4.11.21" evidence="4"/>
<proteinExistence type="inferred from homology"/>
<dbReference type="NCBIfam" id="NF002759">
    <property type="entry name" value="PRK02813.1"/>
    <property type="match status" value="1"/>
</dbReference>
<dbReference type="Gene3D" id="3.40.630.10">
    <property type="entry name" value="Zn peptidases"/>
    <property type="match status" value="2"/>
</dbReference>
<gene>
    <name evidence="12" type="ORF">AYI70_g3574</name>
</gene>
<dbReference type="STRING" id="133412.A0A1R1Y2S8"/>
<keyword evidence="5 11" id="KW-0031">Aminopeptidase</keyword>
<evidence type="ECO:0000256" key="10">
    <source>
        <dbReference type="ARBA" id="ARBA00023049"/>
    </source>
</evidence>
<comment type="caution">
    <text evidence="12">The sequence shown here is derived from an EMBL/GenBank/DDBJ whole genome shotgun (WGS) entry which is preliminary data.</text>
</comment>
<dbReference type="GO" id="GO:0005737">
    <property type="term" value="C:cytoplasm"/>
    <property type="evidence" value="ECO:0007669"/>
    <property type="project" value="UniProtKB-ARBA"/>
</dbReference>
<evidence type="ECO:0000256" key="4">
    <source>
        <dbReference type="ARBA" id="ARBA00011965"/>
    </source>
</evidence>
<dbReference type="GO" id="GO:0006508">
    <property type="term" value="P:proteolysis"/>
    <property type="evidence" value="ECO:0007669"/>
    <property type="project" value="UniProtKB-KW"/>
</dbReference>
<dbReference type="EMBL" id="LSSN01001042">
    <property type="protein sequence ID" value="OMJ21272.1"/>
    <property type="molecule type" value="Genomic_DNA"/>
</dbReference>
<dbReference type="SUPFAM" id="SSF53187">
    <property type="entry name" value="Zn-dependent exopeptidases"/>
    <property type="match status" value="1"/>
</dbReference>
<evidence type="ECO:0000313" key="12">
    <source>
        <dbReference type="EMBL" id="OMJ21272.1"/>
    </source>
</evidence>
<evidence type="ECO:0000256" key="1">
    <source>
        <dbReference type="ARBA" id="ARBA00001335"/>
    </source>
</evidence>
<evidence type="ECO:0000256" key="9">
    <source>
        <dbReference type="ARBA" id="ARBA00022833"/>
    </source>
</evidence>
<accession>A0A1R1Y2S8</accession>
<keyword evidence="6 11" id="KW-0645">Protease</keyword>
<comment type="similarity">
    <text evidence="3 11">Belongs to the peptidase M18 family.</text>
</comment>
<evidence type="ECO:0000256" key="11">
    <source>
        <dbReference type="RuleBase" id="RU004386"/>
    </source>
</evidence>
<keyword evidence="9 11" id="KW-0862">Zinc</keyword>
<keyword evidence="8 11" id="KW-0378">Hydrolase</keyword>
<dbReference type="OrthoDB" id="9880441at2759"/>
<keyword evidence="13" id="KW-1185">Reference proteome</keyword>
<dbReference type="InterPro" id="IPR001948">
    <property type="entry name" value="Peptidase_M18"/>
</dbReference>
<dbReference type="GO" id="GO:0008237">
    <property type="term" value="F:metallopeptidase activity"/>
    <property type="evidence" value="ECO:0007669"/>
    <property type="project" value="UniProtKB-KW"/>
</dbReference>
<sequence>MSSLSTLNISENSCNYEAEKFIDFVNSSPSPFHAVDSVKKTLSKNGFKELSEKHSWNECIRPNGRYYFSRNGSTVVAFAVGGNYKPGNGFNMIGAHTDSPCLKLKPVSMKQNNGYLKVGVQTYGGGLWHTWFDRDLSVAGVVMVESEGHFTQTLVRIDDLNYGAESQGNKEEMEVNSDTPLNHHAILLKKIADTLKIKVSQIRDFELCLYDTQPSAIGGICNEFIFSPRLDNLNSSYCAIEALVRSTKNSEALSSDNRIWLAALFDNEEVGSRSAYGADSSLLDNFIRRLQVNGSFASFEESIANSFLISADMAHAIHPNYPEMHEENHAPAMNKGMVIKVNAGQRYATTSATSTMIKVIAEKHNLNIQQFVCRNDVPCGSTIGPLISSNLGVRTIDVGNPMLSMHSIRETMGTDDVSSAISLFKAFYTEFTELDSKFKVD</sequence>
<evidence type="ECO:0000256" key="8">
    <source>
        <dbReference type="ARBA" id="ARBA00022801"/>
    </source>
</evidence>
<dbReference type="Proteomes" id="UP000187283">
    <property type="component" value="Unassembled WGS sequence"/>
</dbReference>
<protein>
    <recommendedName>
        <fullName evidence="4">aspartyl aminopeptidase</fullName>
        <ecNumber evidence="4">3.4.11.21</ecNumber>
    </recommendedName>
</protein>
<evidence type="ECO:0000256" key="6">
    <source>
        <dbReference type="ARBA" id="ARBA00022670"/>
    </source>
</evidence>
<reference evidence="12 13" key="1">
    <citation type="submission" date="2017-01" db="EMBL/GenBank/DDBJ databases">
        <authorList>
            <person name="Mah S.A."/>
            <person name="Swanson W.J."/>
            <person name="Moy G.W."/>
            <person name="Vacquier V.D."/>
        </authorList>
    </citation>
    <scope>NUCLEOTIDE SEQUENCE [LARGE SCALE GENOMIC DNA]</scope>
    <source>
        <strain evidence="12 13">GSMNP</strain>
    </source>
</reference>
<dbReference type="GO" id="GO:0004177">
    <property type="term" value="F:aminopeptidase activity"/>
    <property type="evidence" value="ECO:0007669"/>
    <property type="project" value="UniProtKB-KW"/>
</dbReference>
<dbReference type="GO" id="GO:0008270">
    <property type="term" value="F:zinc ion binding"/>
    <property type="evidence" value="ECO:0007669"/>
    <property type="project" value="InterPro"/>
</dbReference>
<evidence type="ECO:0000256" key="2">
    <source>
        <dbReference type="ARBA" id="ARBA00001947"/>
    </source>
</evidence>
<organism evidence="12 13">
    <name type="scientific">Smittium culicis</name>
    <dbReference type="NCBI Taxonomy" id="133412"/>
    <lineage>
        <taxon>Eukaryota</taxon>
        <taxon>Fungi</taxon>
        <taxon>Fungi incertae sedis</taxon>
        <taxon>Zoopagomycota</taxon>
        <taxon>Kickxellomycotina</taxon>
        <taxon>Harpellomycetes</taxon>
        <taxon>Harpellales</taxon>
        <taxon>Legeriomycetaceae</taxon>
        <taxon>Smittium</taxon>
    </lineage>
</organism>
<evidence type="ECO:0000256" key="3">
    <source>
        <dbReference type="ARBA" id="ARBA00008290"/>
    </source>
</evidence>
<evidence type="ECO:0000256" key="5">
    <source>
        <dbReference type="ARBA" id="ARBA00022438"/>
    </source>
</evidence>
<name>A0A1R1Y2S8_9FUNG</name>
<keyword evidence="7 11" id="KW-0479">Metal-binding</keyword>
<dbReference type="SUPFAM" id="SSF101821">
    <property type="entry name" value="Aminopeptidase/glucanase lid domain"/>
    <property type="match status" value="1"/>
</dbReference>
<dbReference type="PANTHER" id="PTHR28570:SF3">
    <property type="entry name" value="ASPARTYL AMINOPEPTIDASE"/>
    <property type="match status" value="1"/>
</dbReference>
<evidence type="ECO:0000313" key="13">
    <source>
        <dbReference type="Proteomes" id="UP000187283"/>
    </source>
</evidence>
<dbReference type="AlphaFoldDB" id="A0A1R1Y2S8"/>